<dbReference type="PANTHER" id="PTHR38471:SF2">
    <property type="entry name" value="FOUR HELIX BUNDLE PROTEIN"/>
    <property type="match status" value="1"/>
</dbReference>
<dbReference type="CDD" id="cd16377">
    <property type="entry name" value="23S_rRNA_IVP_like"/>
    <property type="match status" value="1"/>
</dbReference>
<dbReference type="SUPFAM" id="SSF158446">
    <property type="entry name" value="IVS-encoded protein-like"/>
    <property type="match status" value="1"/>
</dbReference>
<dbReference type="Gene3D" id="1.20.1440.60">
    <property type="entry name" value="23S rRNA-intervening sequence"/>
    <property type="match status" value="1"/>
</dbReference>
<evidence type="ECO:0000313" key="2">
    <source>
        <dbReference type="Proteomes" id="UP000317593"/>
    </source>
</evidence>
<keyword evidence="2" id="KW-1185">Reference proteome</keyword>
<dbReference type="Proteomes" id="UP000317593">
    <property type="component" value="Unassembled WGS sequence"/>
</dbReference>
<protein>
    <submittedName>
        <fullName evidence="1">Four helix bundle protein</fullName>
    </submittedName>
</protein>
<dbReference type="InterPro" id="IPR012657">
    <property type="entry name" value="23S_rRNA-intervening_sequence"/>
</dbReference>
<reference evidence="1 2" key="1">
    <citation type="submission" date="2017-05" db="EMBL/GenBank/DDBJ databases">
        <authorList>
            <person name="Varghese N."/>
            <person name="Submissions S."/>
        </authorList>
    </citation>
    <scope>NUCLEOTIDE SEQUENCE [LARGE SCALE GENOMIC DNA]</scope>
    <source>
        <strain evidence="1 2">DSM 21194</strain>
    </source>
</reference>
<dbReference type="Pfam" id="PF05635">
    <property type="entry name" value="23S_rRNA_IVP"/>
    <property type="match status" value="1"/>
</dbReference>
<dbReference type="NCBIfam" id="TIGR02436">
    <property type="entry name" value="four helix bundle protein"/>
    <property type="match status" value="1"/>
</dbReference>
<sequence length="100" mass="11475">MNNFRDLQVWQKAVNLVTHVYQLTENVPKTEQYGLTNKIRRSVISISSNIAEGAGRKSKKGFKQFLYISTGSCYELETQLTISQNLNLVDESEYEAVKRN</sequence>
<dbReference type="AlphaFoldDB" id="A0A521DM48"/>
<gene>
    <name evidence="1" type="ORF">SAMN06265218_11130</name>
</gene>
<organism evidence="1 2">
    <name type="scientific">Fodinibius sediminis</name>
    <dbReference type="NCBI Taxonomy" id="1214077"/>
    <lineage>
        <taxon>Bacteria</taxon>
        <taxon>Pseudomonadati</taxon>
        <taxon>Balneolota</taxon>
        <taxon>Balneolia</taxon>
        <taxon>Balneolales</taxon>
        <taxon>Balneolaceae</taxon>
        <taxon>Fodinibius</taxon>
    </lineage>
</organism>
<dbReference type="RefSeq" id="WP_221930039.1">
    <property type="nucleotide sequence ID" value="NZ_FXTH01000011.1"/>
</dbReference>
<name>A0A521DM48_9BACT</name>
<proteinExistence type="predicted"/>
<dbReference type="PANTHER" id="PTHR38471">
    <property type="entry name" value="FOUR HELIX BUNDLE PROTEIN"/>
    <property type="match status" value="1"/>
</dbReference>
<accession>A0A521DM48</accession>
<dbReference type="InterPro" id="IPR036583">
    <property type="entry name" value="23S_rRNA_IVS_sf"/>
</dbReference>
<dbReference type="EMBL" id="FXTH01000011">
    <property type="protein sequence ID" value="SMO72675.1"/>
    <property type="molecule type" value="Genomic_DNA"/>
</dbReference>
<evidence type="ECO:0000313" key="1">
    <source>
        <dbReference type="EMBL" id="SMO72675.1"/>
    </source>
</evidence>